<organism evidence="2 3">
    <name type="scientific">Romanomermis culicivorax</name>
    <name type="common">Nematode worm</name>
    <dbReference type="NCBI Taxonomy" id="13658"/>
    <lineage>
        <taxon>Eukaryota</taxon>
        <taxon>Metazoa</taxon>
        <taxon>Ecdysozoa</taxon>
        <taxon>Nematoda</taxon>
        <taxon>Enoplea</taxon>
        <taxon>Dorylaimia</taxon>
        <taxon>Mermithida</taxon>
        <taxon>Mermithoidea</taxon>
        <taxon>Mermithidae</taxon>
        <taxon>Romanomermis</taxon>
    </lineage>
</organism>
<dbReference type="CDD" id="cd11713">
    <property type="entry name" value="GINS_A_psf3"/>
    <property type="match status" value="1"/>
</dbReference>
<protein>
    <recommendedName>
        <fullName evidence="1">DNA replication complex GINS protein PSF3</fullName>
    </recommendedName>
</protein>
<comment type="similarity">
    <text evidence="1">Belongs to the GINS3/PSF3 family.</text>
</comment>
<dbReference type="Gene3D" id="1.20.58.2050">
    <property type="match status" value="1"/>
</dbReference>
<dbReference type="OMA" id="IYKEGWR"/>
<keyword evidence="2" id="KW-1185">Reference proteome</keyword>
<comment type="subcellular location">
    <subcellularLocation>
        <location evidence="1">Nucleus</location>
    </subcellularLocation>
</comment>
<sequence length="168" mass="19516">MVSGIFDVAHDRNDIAAGTKLDLPCWLAQSLSTSRHRTVTVEIPKIYRLLHRNILQADAQIVCLPKFSLHYYDFGLHMLQFAGPESRQIFETLLQTFTSRFRMLMDKSNNFDFEEKLVHLDKSEKTIYDSARKCAIDFSDWRTRKMEKIVATSAAIMRPKRKLDSVCI</sequence>
<comment type="subunit">
    <text evidence="1">Component of the GINS complex.</text>
</comment>
<dbReference type="SUPFAM" id="SSF158573">
    <property type="entry name" value="GINS helical bundle-like"/>
    <property type="match status" value="1"/>
</dbReference>
<keyword evidence="1" id="KW-0539">Nucleus</keyword>
<dbReference type="PANTHER" id="PTHR22768">
    <property type="entry name" value="DNA REPLICATION COMPLEX GINS PROTEIN PSF3"/>
    <property type="match status" value="1"/>
</dbReference>
<keyword evidence="1" id="KW-0235">DNA replication</keyword>
<dbReference type="WBParaSite" id="nRc.2.0.1.t04401-RA">
    <property type="protein sequence ID" value="nRc.2.0.1.t04401-RA"/>
    <property type="gene ID" value="nRc.2.0.1.g04401"/>
</dbReference>
<dbReference type="InterPro" id="IPR036224">
    <property type="entry name" value="GINS_bundle-like_dom_sf"/>
</dbReference>
<accession>A0A915HS97</accession>
<evidence type="ECO:0000313" key="2">
    <source>
        <dbReference type="Proteomes" id="UP000887565"/>
    </source>
</evidence>
<proteinExistence type="inferred from homology"/>
<dbReference type="InterPro" id="IPR010492">
    <property type="entry name" value="GINS_Psf3"/>
</dbReference>
<evidence type="ECO:0000256" key="1">
    <source>
        <dbReference type="RuleBase" id="RU367161"/>
    </source>
</evidence>
<dbReference type="Proteomes" id="UP000887565">
    <property type="component" value="Unplaced"/>
</dbReference>
<dbReference type="PANTHER" id="PTHR22768:SF0">
    <property type="entry name" value="DNA REPLICATION COMPLEX GINS PROTEIN PSF3"/>
    <property type="match status" value="1"/>
</dbReference>
<dbReference type="GO" id="GO:1902975">
    <property type="term" value="P:mitotic DNA replication initiation"/>
    <property type="evidence" value="ECO:0007669"/>
    <property type="project" value="TreeGrafter"/>
</dbReference>
<dbReference type="AlphaFoldDB" id="A0A915HS97"/>
<comment type="function">
    <text evidence="1">The GINS complex plays an essential role in the initiation of DNA replication.</text>
</comment>
<dbReference type="InterPro" id="IPR038437">
    <property type="entry name" value="GINS_Psf3_sf"/>
</dbReference>
<reference evidence="3" key="1">
    <citation type="submission" date="2022-11" db="UniProtKB">
        <authorList>
            <consortium name="WormBaseParasite"/>
        </authorList>
    </citation>
    <scope>IDENTIFICATION</scope>
</reference>
<dbReference type="GO" id="GO:0000811">
    <property type="term" value="C:GINS complex"/>
    <property type="evidence" value="ECO:0007669"/>
    <property type="project" value="UniProtKB-UniRule"/>
</dbReference>
<evidence type="ECO:0000313" key="3">
    <source>
        <dbReference type="WBParaSite" id="nRc.2.0.1.t04401-RA"/>
    </source>
</evidence>
<name>A0A915HS97_ROMCU</name>